<feature type="transmembrane region" description="Helical" evidence="1">
    <location>
        <begin position="68"/>
        <end position="91"/>
    </location>
</feature>
<feature type="transmembrane region" description="Helical" evidence="1">
    <location>
        <begin position="119"/>
        <end position="145"/>
    </location>
</feature>
<sequence length="219" mass="23131">MPYQYQYGAPPPAACQLCGAVPAAPVTVRGHQGMVVVMRFLRRQGMFCRPCALAVFRQMQADTLVQGWWGPLSVVITPFTLLANLGALAAIRRIPAPVAAGHRPPLDPGKPVFRRPQGIIALIPLGLVALVVLAVPVLLVIGLVAGPGDGSPALTVGSCARNDADWPEQDLSPEPCGSAAAQYRVLDPDDDSCPAGAYIAYPEYSATGERSLCLKPLRD</sequence>
<protein>
    <submittedName>
        <fullName evidence="2">Uncharacterized protein</fullName>
    </submittedName>
</protein>
<evidence type="ECO:0000313" key="2">
    <source>
        <dbReference type="EMBL" id="MCS0600427.1"/>
    </source>
</evidence>
<keyword evidence="1" id="KW-0472">Membrane</keyword>
<dbReference type="RefSeq" id="WP_258776751.1">
    <property type="nucleotide sequence ID" value="NZ_JANUGP010000002.1"/>
</dbReference>
<keyword evidence="1" id="KW-0812">Transmembrane</keyword>
<keyword evidence="1" id="KW-1133">Transmembrane helix</keyword>
<organism evidence="2 3">
    <name type="scientific">Streptomyces pyxinicus</name>
    <dbReference type="NCBI Taxonomy" id="2970331"/>
    <lineage>
        <taxon>Bacteria</taxon>
        <taxon>Bacillati</taxon>
        <taxon>Actinomycetota</taxon>
        <taxon>Actinomycetes</taxon>
        <taxon>Kitasatosporales</taxon>
        <taxon>Streptomycetaceae</taxon>
        <taxon>Streptomyces</taxon>
    </lineage>
</organism>
<proteinExistence type="predicted"/>
<dbReference type="Proteomes" id="UP001205612">
    <property type="component" value="Unassembled WGS sequence"/>
</dbReference>
<reference evidence="2 3" key="1">
    <citation type="submission" date="2022-08" db="EMBL/GenBank/DDBJ databases">
        <authorList>
            <person name="Somphong A."/>
            <person name="Phongsopitanun W."/>
        </authorList>
    </citation>
    <scope>NUCLEOTIDE SEQUENCE [LARGE SCALE GENOMIC DNA]</scope>
    <source>
        <strain evidence="2 3">LP11</strain>
    </source>
</reference>
<name>A0ABT2AW12_9ACTN</name>
<keyword evidence="3" id="KW-1185">Reference proteome</keyword>
<gene>
    <name evidence="2" type="ORF">NX794_04155</name>
</gene>
<evidence type="ECO:0000256" key="1">
    <source>
        <dbReference type="SAM" id="Phobius"/>
    </source>
</evidence>
<accession>A0ABT2AW12</accession>
<comment type="caution">
    <text evidence="2">The sequence shown here is derived from an EMBL/GenBank/DDBJ whole genome shotgun (WGS) entry which is preliminary data.</text>
</comment>
<evidence type="ECO:0000313" key="3">
    <source>
        <dbReference type="Proteomes" id="UP001205612"/>
    </source>
</evidence>
<dbReference type="EMBL" id="JANUGP010000002">
    <property type="protein sequence ID" value="MCS0600427.1"/>
    <property type="molecule type" value="Genomic_DNA"/>
</dbReference>